<sequence length="173" mass="20060">MNGQLERLEGEGISVEIIPLHQNINSSDTIVDYLEITNGYLPTDPVYAFYRRDLRTSFTGGNFLTLKYSKISHRNLNNSFLIEYETFYHNNIFIESNDTYYLESPNYPESYAANKECLWNIQAPDNHGVSIKFYDFELKESKDCVDDFLEIRHGNLPNDHHTEIYSAITASPV</sequence>
<dbReference type="InterPro" id="IPR000859">
    <property type="entry name" value="CUB_dom"/>
</dbReference>
<accession>A0A8J2H9E4</accession>
<keyword evidence="2" id="KW-1015">Disulfide bond</keyword>
<name>A0A8J2H9E4_COTCN</name>
<evidence type="ECO:0000313" key="5">
    <source>
        <dbReference type="EMBL" id="CAG5087568.1"/>
    </source>
</evidence>
<keyword evidence="6" id="KW-1185">Reference proteome</keyword>
<dbReference type="SUPFAM" id="SSF49854">
    <property type="entry name" value="Spermadhesin, CUB domain"/>
    <property type="match status" value="1"/>
</dbReference>
<dbReference type="SMART" id="SM00042">
    <property type="entry name" value="CUB"/>
    <property type="match status" value="1"/>
</dbReference>
<comment type="caution">
    <text evidence="5">The sequence shown here is derived from an EMBL/GenBank/DDBJ whole genome shotgun (WGS) entry which is preliminary data.</text>
</comment>
<evidence type="ECO:0000259" key="4">
    <source>
        <dbReference type="PROSITE" id="PS01180"/>
    </source>
</evidence>
<dbReference type="PROSITE" id="PS01180">
    <property type="entry name" value="CUB"/>
    <property type="match status" value="1"/>
</dbReference>
<evidence type="ECO:0000256" key="2">
    <source>
        <dbReference type="ARBA" id="ARBA00023157"/>
    </source>
</evidence>
<evidence type="ECO:0000256" key="3">
    <source>
        <dbReference type="PROSITE-ProRule" id="PRU00059"/>
    </source>
</evidence>
<feature type="domain" description="CUB" evidence="4">
    <location>
        <begin position="89"/>
        <end position="173"/>
    </location>
</feature>
<reference evidence="5" key="1">
    <citation type="submission" date="2021-04" db="EMBL/GenBank/DDBJ databases">
        <authorList>
            <person name="Chebbi M.A.C M."/>
        </authorList>
    </citation>
    <scope>NUCLEOTIDE SEQUENCE</scope>
</reference>
<dbReference type="PANTHER" id="PTHR24251">
    <property type="entry name" value="OVOCHYMASE-RELATED"/>
    <property type="match status" value="1"/>
</dbReference>
<comment type="caution">
    <text evidence="3">Lacks conserved residue(s) required for the propagation of feature annotation.</text>
</comment>
<gene>
    <name evidence="5" type="ORF">HICCMSTLAB_LOCUS4546</name>
</gene>
<dbReference type="EMBL" id="CAJNRD030001119">
    <property type="protein sequence ID" value="CAG5087568.1"/>
    <property type="molecule type" value="Genomic_DNA"/>
</dbReference>
<evidence type="ECO:0000256" key="1">
    <source>
        <dbReference type="ARBA" id="ARBA00022737"/>
    </source>
</evidence>
<dbReference type="Gene3D" id="2.60.120.290">
    <property type="entry name" value="Spermadhesin, CUB domain"/>
    <property type="match status" value="1"/>
</dbReference>
<dbReference type="Proteomes" id="UP000786811">
    <property type="component" value="Unassembled WGS sequence"/>
</dbReference>
<evidence type="ECO:0000313" key="6">
    <source>
        <dbReference type="Proteomes" id="UP000786811"/>
    </source>
</evidence>
<dbReference type="InterPro" id="IPR035914">
    <property type="entry name" value="Sperma_CUB_dom_sf"/>
</dbReference>
<dbReference type="Pfam" id="PF00431">
    <property type="entry name" value="CUB"/>
    <property type="match status" value="1"/>
</dbReference>
<dbReference type="CDD" id="cd00041">
    <property type="entry name" value="CUB"/>
    <property type="match status" value="1"/>
</dbReference>
<organism evidence="5 6">
    <name type="scientific">Cotesia congregata</name>
    <name type="common">Parasitoid wasp</name>
    <name type="synonym">Apanteles congregatus</name>
    <dbReference type="NCBI Taxonomy" id="51543"/>
    <lineage>
        <taxon>Eukaryota</taxon>
        <taxon>Metazoa</taxon>
        <taxon>Ecdysozoa</taxon>
        <taxon>Arthropoda</taxon>
        <taxon>Hexapoda</taxon>
        <taxon>Insecta</taxon>
        <taxon>Pterygota</taxon>
        <taxon>Neoptera</taxon>
        <taxon>Endopterygota</taxon>
        <taxon>Hymenoptera</taxon>
        <taxon>Apocrita</taxon>
        <taxon>Ichneumonoidea</taxon>
        <taxon>Braconidae</taxon>
        <taxon>Microgastrinae</taxon>
        <taxon>Cotesia</taxon>
    </lineage>
</organism>
<dbReference type="PANTHER" id="PTHR24251:SF30">
    <property type="entry name" value="MEMBRANE FRIZZLED-RELATED PROTEIN"/>
    <property type="match status" value="1"/>
</dbReference>
<proteinExistence type="predicted"/>
<dbReference type="OrthoDB" id="10009301at2759"/>
<protein>
    <submittedName>
        <fullName evidence="5">Similar to tld: Dorsal-ventral patterning protein tolloid (Drosophila melanogaster)</fullName>
    </submittedName>
</protein>
<dbReference type="AlphaFoldDB" id="A0A8J2H9E4"/>
<keyword evidence="1" id="KW-0677">Repeat</keyword>